<reference evidence="1 2" key="1">
    <citation type="submission" date="2019-11" db="EMBL/GenBank/DDBJ databases">
        <title>Whole genome sequence of Oryza granulata.</title>
        <authorList>
            <person name="Li W."/>
        </authorList>
    </citation>
    <scope>NUCLEOTIDE SEQUENCE [LARGE SCALE GENOMIC DNA]</scope>
    <source>
        <strain evidence="2">cv. Menghai</strain>
        <tissue evidence="1">Leaf</tissue>
    </source>
</reference>
<protein>
    <submittedName>
        <fullName evidence="1">Uncharacterized protein</fullName>
    </submittedName>
</protein>
<keyword evidence="2" id="KW-1185">Reference proteome</keyword>
<gene>
    <name evidence="1" type="ORF">E2562_000043</name>
</gene>
<dbReference type="EMBL" id="SPHZ02000006">
    <property type="protein sequence ID" value="KAF0909706.1"/>
    <property type="molecule type" value="Genomic_DNA"/>
</dbReference>
<dbReference type="Proteomes" id="UP000479710">
    <property type="component" value="Unassembled WGS sequence"/>
</dbReference>
<accession>A0A6G1DBB6</accession>
<name>A0A6G1DBB6_9ORYZ</name>
<evidence type="ECO:0000313" key="1">
    <source>
        <dbReference type="EMBL" id="KAF0909706.1"/>
    </source>
</evidence>
<evidence type="ECO:0000313" key="2">
    <source>
        <dbReference type="Proteomes" id="UP000479710"/>
    </source>
</evidence>
<dbReference type="AlphaFoldDB" id="A0A6G1DBB6"/>
<comment type="caution">
    <text evidence="1">The sequence shown here is derived from an EMBL/GenBank/DDBJ whole genome shotgun (WGS) entry which is preliminary data.</text>
</comment>
<proteinExistence type="predicted"/>
<sequence>MARTKNPQLMTVVGKSIVTTTTTIEELRHTGALPEENALGVLPGEWISNPAWEVSGSCSFSLHNRLNSEYIPIKTQCVLTWEEKPKKS</sequence>
<organism evidence="1 2">
    <name type="scientific">Oryza meyeriana var. granulata</name>
    <dbReference type="NCBI Taxonomy" id="110450"/>
    <lineage>
        <taxon>Eukaryota</taxon>
        <taxon>Viridiplantae</taxon>
        <taxon>Streptophyta</taxon>
        <taxon>Embryophyta</taxon>
        <taxon>Tracheophyta</taxon>
        <taxon>Spermatophyta</taxon>
        <taxon>Magnoliopsida</taxon>
        <taxon>Liliopsida</taxon>
        <taxon>Poales</taxon>
        <taxon>Poaceae</taxon>
        <taxon>BOP clade</taxon>
        <taxon>Oryzoideae</taxon>
        <taxon>Oryzeae</taxon>
        <taxon>Oryzinae</taxon>
        <taxon>Oryza</taxon>
        <taxon>Oryza meyeriana</taxon>
    </lineage>
</organism>